<proteinExistence type="predicted"/>
<dbReference type="OrthoDB" id="1522859at2"/>
<evidence type="ECO:0008006" key="4">
    <source>
        <dbReference type="Google" id="ProtNLM"/>
    </source>
</evidence>
<sequence length="176" mass="19746">MKTRIKTALTAIFIAAFTSVSAQENEPITDSIVIEKGKLADGITLKEIRLQKSKSEKSIKLDSTILTKSPLFEECKSISDVSEQKDCFSISITKLVNRKFNTSALKGLPSGRHKIYCFFNISKNGNIENLEAYSKYKKLEIAAVNVFENIPKIEPGEIDNEPVIVRYFLPITLLKN</sequence>
<gene>
    <name evidence="2" type="ORF">EGM88_02140</name>
</gene>
<name>A0A3N4NV92_9FLAO</name>
<organism evidence="2 3">
    <name type="scientific">Aureibaculum marinum</name>
    <dbReference type="NCBI Taxonomy" id="2487930"/>
    <lineage>
        <taxon>Bacteria</taxon>
        <taxon>Pseudomonadati</taxon>
        <taxon>Bacteroidota</taxon>
        <taxon>Flavobacteriia</taxon>
        <taxon>Flavobacteriales</taxon>
        <taxon>Flavobacteriaceae</taxon>
        <taxon>Aureibaculum</taxon>
    </lineage>
</organism>
<evidence type="ECO:0000313" key="3">
    <source>
        <dbReference type="Proteomes" id="UP000270856"/>
    </source>
</evidence>
<protein>
    <recommendedName>
        <fullName evidence="4">TonB C-terminal domain-containing protein</fullName>
    </recommendedName>
</protein>
<evidence type="ECO:0000313" key="2">
    <source>
        <dbReference type="EMBL" id="RPE00085.1"/>
    </source>
</evidence>
<keyword evidence="1" id="KW-0732">Signal</keyword>
<dbReference type="RefSeq" id="WP_123896320.1">
    <property type="nucleotide sequence ID" value="NZ_RPFJ01000002.1"/>
</dbReference>
<evidence type="ECO:0000256" key="1">
    <source>
        <dbReference type="SAM" id="SignalP"/>
    </source>
</evidence>
<feature type="chain" id="PRO_5018249018" description="TonB C-terminal domain-containing protein" evidence="1">
    <location>
        <begin position="23"/>
        <end position="176"/>
    </location>
</feature>
<keyword evidence="3" id="KW-1185">Reference proteome</keyword>
<accession>A0A3N4NV92</accession>
<comment type="caution">
    <text evidence="2">The sequence shown here is derived from an EMBL/GenBank/DDBJ whole genome shotgun (WGS) entry which is preliminary data.</text>
</comment>
<dbReference type="Proteomes" id="UP000270856">
    <property type="component" value="Unassembled WGS sequence"/>
</dbReference>
<dbReference type="EMBL" id="RPFJ01000002">
    <property type="protein sequence ID" value="RPE00085.1"/>
    <property type="molecule type" value="Genomic_DNA"/>
</dbReference>
<dbReference type="AlphaFoldDB" id="A0A3N4NV92"/>
<feature type="signal peptide" evidence="1">
    <location>
        <begin position="1"/>
        <end position="22"/>
    </location>
</feature>
<reference evidence="2 3" key="1">
    <citation type="submission" date="2018-11" db="EMBL/GenBank/DDBJ databases">
        <title>Aureibaculum marinum gen. nov., sp. nov., a member of the family Flavobacteriaceae isolated from the Bohai Sea.</title>
        <authorList>
            <person name="Ji X."/>
        </authorList>
    </citation>
    <scope>NUCLEOTIDE SEQUENCE [LARGE SCALE GENOMIC DNA]</scope>
    <source>
        <strain evidence="2 3">BH-SD17</strain>
    </source>
</reference>